<dbReference type="PROSITE" id="PS51465">
    <property type="entry name" value="KAZAL_2"/>
    <property type="match status" value="2"/>
</dbReference>
<evidence type="ECO:0000259" key="1">
    <source>
        <dbReference type="PROSITE" id="PS51465"/>
    </source>
</evidence>
<dbReference type="SUPFAM" id="SSF100895">
    <property type="entry name" value="Kazal-type serine protease inhibitors"/>
    <property type="match status" value="2"/>
</dbReference>
<dbReference type="Pfam" id="PF23298">
    <property type="entry name" value="FZ_RECK"/>
    <property type="match status" value="1"/>
</dbReference>
<sequence>LPCCNLAPNSNCSKICKKTLESNENQEIILDEMEAGGCGPVLPHQPFWQCFFQEEKVTHKKPHNSFRSQEVSQINQIGLDSAKLHCCSKAISGKCKKLCLRTFSNDWTAARQEFDIDCLYEVKELSLRQCIDEVEEPCQLGCDGLSFCTNFNNRPTELFRSCNTNADLAARSDIEKIKELGFISLPECAKCAPEKWVSIACILQLKPCTRASHLNQICREDCYEILNECMDWTRMNVSVTAADICSTVSPSEEDAPCVSLKPYLKPSDVPVADNGGHHGLTSLCRHSSCNRSDVCIPNRNEGNRHQCAPSCSLGEASSYKVAVGSYVRVPVSSNDPGCFKICKCSANGRIEHCQPLPCFSYDSCYYSDRMIPHLTSFYIECNLCSCFAGELICTKKQCRIPGISEYSYTSLPCNCGPHYIPVCGKHNGITYPSACVAKCNGLQEENIMFGACRSRNPCRNGTQVCPSGTKCVEDYKTCLSVMHEPCNQYQCVDTSMDCTIKNQPVCDTKGKTFPSLCHLSKSRSELAYHGPCYKTCSMSEKVCGINGVTYKHECEAWSDFSLVDYNGKCMEIGLIASDMGPKCNYAKCPKLPVSNCVSVTPPGACCPICGKALRIVYSRKQVDRALYALKGKNLELLSLRSILKTLDGLLEFSECQLAGYSTIETDIFIVVTTRQKHPKSIQMEACSREAEKLKTLIENKGHNVMSN</sequence>
<reference evidence="2" key="2">
    <citation type="submission" date="2015-06" db="UniProtKB">
        <authorList>
            <consortium name="EnsemblMetazoa"/>
        </authorList>
    </citation>
    <scope>IDENTIFICATION</scope>
</reference>
<dbReference type="Pfam" id="PF25027">
    <property type="entry name" value="EGF1_RECK"/>
    <property type="match status" value="1"/>
</dbReference>
<accession>T1GA14</accession>
<dbReference type="GO" id="GO:0030198">
    <property type="term" value="P:extracellular matrix organization"/>
    <property type="evidence" value="ECO:0007669"/>
    <property type="project" value="TreeGrafter"/>
</dbReference>
<organism evidence="2 3">
    <name type="scientific">Megaselia scalaris</name>
    <name type="common">Humpbacked fly</name>
    <name type="synonym">Phora scalaris</name>
    <dbReference type="NCBI Taxonomy" id="36166"/>
    <lineage>
        <taxon>Eukaryota</taxon>
        <taxon>Metazoa</taxon>
        <taxon>Ecdysozoa</taxon>
        <taxon>Arthropoda</taxon>
        <taxon>Hexapoda</taxon>
        <taxon>Insecta</taxon>
        <taxon>Pterygota</taxon>
        <taxon>Neoptera</taxon>
        <taxon>Endopterygota</taxon>
        <taxon>Diptera</taxon>
        <taxon>Brachycera</taxon>
        <taxon>Muscomorpha</taxon>
        <taxon>Platypezoidea</taxon>
        <taxon>Phoridae</taxon>
        <taxon>Megaseliini</taxon>
        <taxon>Megaselia</taxon>
    </lineage>
</organism>
<name>T1GA14_MEGSC</name>
<dbReference type="EMBL" id="CAQQ02390348">
    <property type="status" value="NOT_ANNOTATED_CDS"/>
    <property type="molecule type" value="Genomic_DNA"/>
</dbReference>
<reference evidence="3" key="1">
    <citation type="submission" date="2013-02" db="EMBL/GenBank/DDBJ databases">
        <authorList>
            <person name="Hughes D."/>
        </authorList>
    </citation>
    <scope>NUCLEOTIDE SEQUENCE</scope>
    <source>
        <strain>Durham</strain>
        <strain evidence="3">NC isolate 2 -- Noor lab</strain>
    </source>
</reference>
<dbReference type="STRING" id="36166.T1GA14"/>
<evidence type="ECO:0000313" key="2">
    <source>
        <dbReference type="EnsemblMetazoa" id="MESCA000057-PA"/>
    </source>
</evidence>
<dbReference type="Gene3D" id="3.30.60.30">
    <property type="match status" value="2"/>
</dbReference>
<dbReference type="Pfam" id="PF23332">
    <property type="entry name" value="CC4_RECK"/>
    <property type="match status" value="2"/>
</dbReference>
<protein>
    <recommendedName>
        <fullName evidence="1">Kazal-like domain-containing protein</fullName>
    </recommendedName>
</protein>
<dbReference type="InterPro" id="IPR056977">
    <property type="entry name" value="FnI_RECK"/>
</dbReference>
<dbReference type="OMA" id="GEVCDTQ"/>
<dbReference type="HOGENOM" id="CLU_013883_0_0_1"/>
<feature type="domain" description="Kazal-like" evidence="1">
    <location>
        <begin position="480"/>
        <end position="534"/>
    </location>
</feature>
<dbReference type="EnsemblMetazoa" id="MESCA000057-RA">
    <property type="protein sequence ID" value="MESCA000057-PA"/>
    <property type="gene ID" value="MESCA000057"/>
</dbReference>
<dbReference type="InterPro" id="IPR002350">
    <property type="entry name" value="Kazal_dom"/>
</dbReference>
<dbReference type="Pfam" id="PF25028">
    <property type="entry name" value="FnI_RECK"/>
    <property type="match status" value="1"/>
</dbReference>
<dbReference type="GO" id="GO:0008191">
    <property type="term" value="F:metalloendopeptidase inhibitor activity"/>
    <property type="evidence" value="ECO:0007669"/>
    <property type="project" value="InterPro"/>
</dbReference>
<dbReference type="InterPro" id="IPR056976">
    <property type="entry name" value="EGF1_RECK"/>
</dbReference>
<dbReference type="InterPro" id="IPR056979">
    <property type="entry name" value="FZ_RECK"/>
</dbReference>
<dbReference type="InterPro" id="IPR036058">
    <property type="entry name" value="Kazal_dom_sf"/>
</dbReference>
<dbReference type="Proteomes" id="UP000015102">
    <property type="component" value="Unassembled WGS sequence"/>
</dbReference>
<dbReference type="SMART" id="SM00280">
    <property type="entry name" value="KAZAL"/>
    <property type="match status" value="3"/>
</dbReference>
<dbReference type="InterPro" id="IPR056978">
    <property type="entry name" value="CC4_RECK"/>
</dbReference>
<feature type="domain" description="Kazal-like" evidence="1">
    <location>
        <begin position="407"/>
        <end position="454"/>
    </location>
</feature>
<proteinExistence type="predicted"/>
<evidence type="ECO:0000313" key="3">
    <source>
        <dbReference type="Proteomes" id="UP000015102"/>
    </source>
</evidence>
<dbReference type="PANTHER" id="PTHR13487:SF3">
    <property type="entry name" value="REVERSION-INDUCING CYSTEINE-RICH PROTEIN WITH KAZAL MOTIFS"/>
    <property type="match status" value="1"/>
</dbReference>
<dbReference type="Pfam" id="PF07648">
    <property type="entry name" value="Kazal_2"/>
    <property type="match status" value="3"/>
</dbReference>
<keyword evidence="3" id="KW-1185">Reference proteome</keyword>
<dbReference type="AlphaFoldDB" id="T1GA14"/>
<dbReference type="InterPro" id="IPR039016">
    <property type="entry name" value="RECK"/>
</dbReference>
<dbReference type="PANTHER" id="PTHR13487">
    <property type="entry name" value="SERINE PROTEASE INHIBITOR"/>
    <property type="match status" value="1"/>
</dbReference>
<dbReference type="GO" id="GO:0005886">
    <property type="term" value="C:plasma membrane"/>
    <property type="evidence" value="ECO:0007669"/>
    <property type="project" value="TreeGrafter"/>
</dbReference>